<dbReference type="EMBL" id="HG690794">
    <property type="protein sequence ID" value="CDI75223.1"/>
    <property type="molecule type" value="Genomic_DNA"/>
</dbReference>
<feature type="region of interest" description="Disordered" evidence="1">
    <location>
        <begin position="52"/>
        <end position="96"/>
    </location>
</feature>
<evidence type="ECO:0000313" key="3">
    <source>
        <dbReference type="Proteomes" id="UP000018201"/>
    </source>
</evidence>
<feature type="compositionally biased region" description="Basic and acidic residues" evidence="1">
    <location>
        <begin position="52"/>
        <end position="69"/>
    </location>
</feature>
<protein>
    <submittedName>
        <fullName evidence="2">Uncharacterized protein</fullName>
    </submittedName>
</protein>
<reference evidence="2" key="1">
    <citation type="submission" date="2013-10" db="EMBL/GenBank/DDBJ databases">
        <title>Genomic analysis of the causative agents of coccidiosis in chickens.</title>
        <authorList>
            <person name="Reid A.J."/>
            <person name="Blake D."/>
            <person name="Billington K."/>
            <person name="Browne H."/>
            <person name="Dunn M."/>
            <person name="Hung S."/>
            <person name="Kawahara F."/>
            <person name="Miranda-Saavedra D."/>
            <person name="Mourier T."/>
            <person name="Nagra H."/>
            <person name="Otto T.D."/>
            <person name="Rawlings N."/>
            <person name="Sanchez A."/>
            <person name="Sanders M."/>
            <person name="Subramaniam C."/>
            <person name="Tay Y."/>
            <person name="Dear P."/>
            <person name="Doerig C."/>
            <person name="Gruber A."/>
            <person name="Parkinson J."/>
            <person name="Shirley M."/>
            <person name="Wan K.L."/>
            <person name="Berriman M."/>
            <person name="Tomley F."/>
            <person name="Pain A."/>
        </authorList>
    </citation>
    <scope>NUCLEOTIDE SEQUENCE [LARGE SCALE GENOMIC DNA]</scope>
    <source>
        <strain evidence="2">Houghton</strain>
    </source>
</reference>
<accession>U6G7C1</accession>
<gene>
    <name evidence="2" type="ORF">EPH_0004630</name>
</gene>
<evidence type="ECO:0000256" key="1">
    <source>
        <dbReference type="SAM" id="MobiDB-lite"/>
    </source>
</evidence>
<organism evidence="2 3">
    <name type="scientific">Eimeria praecox</name>
    <dbReference type="NCBI Taxonomy" id="51316"/>
    <lineage>
        <taxon>Eukaryota</taxon>
        <taxon>Sar</taxon>
        <taxon>Alveolata</taxon>
        <taxon>Apicomplexa</taxon>
        <taxon>Conoidasida</taxon>
        <taxon>Coccidia</taxon>
        <taxon>Eucoccidiorida</taxon>
        <taxon>Eimeriorina</taxon>
        <taxon>Eimeriidae</taxon>
        <taxon>Eimeria</taxon>
    </lineage>
</organism>
<dbReference type="VEuPathDB" id="ToxoDB:EPH_0004630"/>
<proteinExistence type="predicted"/>
<reference evidence="2" key="2">
    <citation type="submission" date="2013-10" db="EMBL/GenBank/DDBJ databases">
        <authorList>
            <person name="Aslett M."/>
        </authorList>
    </citation>
    <scope>NUCLEOTIDE SEQUENCE [LARGE SCALE GENOMIC DNA]</scope>
    <source>
        <strain evidence="2">Houghton</strain>
    </source>
</reference>
<dbReference type="Proteomes" id="UP000018201">
    <property type="component" value="Unassembled WGS sequence"/>
</dbReference>
<evidence type="ECO:0000313" key="2">
    <source>
        <dbReference type="EMBL" id="CDI75223.1"/>
    </source>
</evidence>
<sequence length="96" mass="10761">MTEKREHVSNAHPGVGCLMPAYSVRRLRQPLKLGLGWGYNRRLGKQRHHFGVREAADTTDEHTEMKNEPSTHGGIGLLQQPSTQFVADKGTDKPFP</sequence>
<name>U6G7C1_9EIME</name>
<dbReference type="AlphaFoldDB" id="U6G7C1"/>
<keyword evidence="3" id="KW-1185">Reference proteome</keyword>